<reference evidence="1" key="1">
    <citation type="submission" date="2020-05" db="UniProtKB">
        <authorList>
            <consortium name="EnsemblMetazoa"/>
        </authorList>
    </citation>
    <scope>IDENTIFICATION</scope>
    <source>
        <strain evidence="1">BB02</strain>
    </source>
</reference>
<evidence type="ECO:0000313" key="1">
    <source>
        <dbReference type="EnsemblMetazoa" id="BGLB040284-PA"/>
    </source>
</evidence>
<dbReference type="Gene3D" id="3.80.10.10">
    <property type="entry name" value="Ribonuclease Inhibitor"/>
    <property type="match status" value="1"/>
</dbReference>
<accession>A0A2C9MA63</accession>
<dbReference type="AlphaFoldDB" id="A0A2C9MA63"/>
<name>A0A2C9MA63_BIOGL</name>
<proteinExistence type="predicted"/>
<organism evidence="1 2">
    <name type="scientific">Biomphalaria glabrata</name>
    <name type="common">Bloodfluke planorb</name>
    <name type="synonym">Freshwater snail</name>
    <dbReference type="NCBI Taxonomy" id="6526"/>
    <lineage>
        <taxon>Eukaryota</taxon>
        <taxon>Metazoa</taxon>
        <taxon>Spiralia</taxon>
        <taxon>Lophotrochozoa</taxon>
        <taxon>Mollusca</taxon>
        <taxon>Gastropoda</taxon>
        <taxon>Heterobranchia</taxon>
        <taxon>Euthyneura</taxon>
        <taxon>Panpulmonata</taxon>
        <taxon>Hygrophila</taxon>
        <taxon>Lymnaeoidea</taxon>
        <taxon>Planorbidae</taxon>
        <taxon>Biomphalaria</taxon>
    </lineage>
</organism>
<dbReference type="Proteomes" id="UP000076420">
    <property type="component" value="Unassembled WGS sequence"/>
</dbReference>
<dbReference type="EnsemblMetazoa" id="BGLB040284-RA">
    <property type="protein sequence ID" value="BGLB040284-PA"/>
    <property type="gene ID" value="BGLB040284"/>
</dbReference>
<dbReference type="VEuPathDB" id="VectorBase:BGLB040284"/>
<sequence>MDIKHVVQSLQIQCCKVISLNTNFTESFLEEINQPCLNLIVDYLSVYDILRLEKVLLKRGINVKSALYRLQRILFFNNETYPIKSTTCPHLLDLFPCDGWDWGLSRLLYRRAIVQLIEEYDKGSSLPSGHLVDAYSYLLDLFTPINTQHIGHVKKRVMDSANMVEHLAVLAAHYVLFITLDQKHSKFLLDRKNEAILDAFCGSLMVISVILKSSPLLLTLVKILKERAQKLERISINVIRTNDLQYFDSVLSICSGVLGYYSTVEGQKDKKHLMSLISSGQDEASIILGREKSETNCAEYLDQTISDSETNPDFDLMDDAVLFGTSGSTSKFDSNAGMTKADFKFTNLVDKDFYVPVLDHHLRSWLSLRELHLGVPELPPQLLQGLCSLLQRAHLKSFTLSSTDYNYLIMEDILTAVASRSTYPLDKLMFVSLQERVENIEDLLVNDHLSGKSSTEIDTFIKLQESQKIAALGEFLGTKLLEVYLCTLGVKTECVLAGFVSRDAALTNLCFSNSVSRLFVQNHLRYLTIKNRQMTTLILEDWQVLTPASCSALSSCLSTLKMSLQSLSLKGCLHTANIDRLAEIFIPVSMCKNLIALDLSENNLGEATLSFVSQIIRDTHVKDISLRKNSFSCSAIVHFLKEISGTHILETLDLRGNRFLDCHRQQYSELAHSVAKFILVDNALNNIDAR</sequence>
<dbReference type="OrthoDB" id="120976at2759"/>
<dbReference type="KEGG" id="bgt:106064973"/>
<gene>
    <name evidence="1" type="primary">106064973</name>
</gene>
<evidence type="ECO:0000313" key="2">
    <source>
        <dbReference type="Proteomes" id="UP000076420"/>
    </source>
</evidence>
<dbReference type="VEuPathDB" id="VectorBase:BGLAX_046964"/>
<protein>
    <submittedName>
        <fullName evidence="1">Uncharacterized protein</fullName>
    </submittedName>
</protein>
<dbReference type="SUPFAM" id="SSF52047">
    <property type="entry name" value="RNI-like"/>
    <property type="match status" value="1"/>
</dbReference>
<dbReference type="InterPro" id="IPR032675">
    <property type="entry name" value="LRR_dom_sf"/>
</dbReference>